<proteinExistence type="predicted"/>
<evidence type="ECO:0000313" key="5">
    <source>
        <dbReference type="Proteomes" id="UP001162793"/>
    </source>
</evidence>
<dbReference type="PANTHER" id="PTHR22946:SF9">
    <property type="entry name" value="POLYKETIDE TRANSFERASE AF380"/>
    <property type="match status" value="1"/>
</dbReference>
<dbReference type="SUPFAM" id="SSF53474">
    <property type="entry name" value="alpha/beta-Hydrolases"/>
    <property type="match status" value="1"/>
</dbReference>
<feature type="chain" id="PRO_5041376327" evidence="2">
    <location>
        <begin position="31"/>
        <end position="666"/>
    </location>
</feature>
<keyword evidence="5" id="KW-1185">Reference proteome</keyword>
<dbReference type="PROSITE" id="PS51257">
    <property type="entry name" value="PROKAR_LIPOPROTEIN"/>
    <property type="match status" value="1"/>
</dbReference>
<dbReference type="InterPro" id="IPR000383">
    <property type="entry name" value="Xaa-Pro-like_dom"/>
</dbReference>
<gene>
    <name evidence="4" type="ORF">NKG59_00925</name>
</gene>
<evidence type="ECO:0000259" key="3">
    <source>
        <dbReference type="Pfam" id="PF02129"/>
    </source>
</evidence>
<evidence type="ECO:0000256" key="1">
    <source>
        <dbReference type="ARBA" id="ARBA00022801"/>
    </source>
</evidence>
<dbReference type="Gene3D" id="3.40.50.1820">
    <property type="entry name" value="alpha/beta hydrolase"/>
    <property type="match status" value="1"/>
</dbReference>
<dbReference type="AlphaFoldDB" id="A0AA42BFR5"/>
<keyword evidence="2" id="KW-0732">Signal</keyword>
<organism evidence="4 5">
    <name type="scientific">Ralstonia chuxiongensis</name>
    <dbReference type="NCBI Taxonomy" id="2957504"/>
    <lineage>
        <taxon>Bacteria</taxon>
        <taxon>Pseudomonadati</taxon>
        <taxon>Pseudomonadota</taxon>
        <taxon>Betaproteobacteria</taxon>
        <taxon>Burkholderiales</taxon>
        <taxon>Burkholderiaceae</taxon>
        <taxon>Ralstonia</taxon>
    </lineage>
</organism>
<evidence type="ECO:0000313" key="4">
    <source>
        <dbReference type="EMBL" id="MCP1170894.1"/>
    </source>
</evidence>
<dbReference type="Pfam" id="PF02129">
    <property type="entry name" value="Peptidase_S15"/>
    <property type="match status" value="1"/>
</dbReference>
<dbReference type="PANTHER" id="PTHR22946">
    <property type="entry name" value="DIENELACTONE HYDROLASE DOMAIN-CONTAINING PROTEIN-RELATED"/>
    <property type="match status" value="1"/>
</dbReference>
<keyword evidence="1 4" id="KW-0378">Hydrolase</keyword>
<name>A0AA42BFR5_9RALS</name>
<feature type="domain" description="Xaa-Pro dipeptidyl-peptidase-like" evidence="3">
    <location>
        <begin position="83"/>
        <end position="254"/>
    </location>
</feature>
<sequence>MLHIRTGCLAASLCLLVAACGGGASDSSTAGTSGSATSSVVATSPVAQSAACDTPLAPSVVNNSIVVPVPSDFDPSANPTPTTRVYFSVMLPSRCPGDRFPVVLHSHGYGGNRLKTLAANGDLHPGDPHFTSVDELVQALPYHGYVVISYDERGHGDSVPANGGGNARIIDPRAEVQDARAILDWAYDNADSLYVQTEPQTGIPKDIKVGTVGYSYGGGFQMPLAALDPRIDTIVPNGTWYDLLYSLLPGQGMKLSYGGLLCLLASTATTASPGGHGVSNTPLVATLCNTIGVQGPLASTVRTETDLFNLASLPTAYPRPVSGTELTQFFFDHGMGYFEAQQRAGLPWNFGETQAVLRKVPALFLQGNRDVLFNVTEAYMNARYFASTGADVRVLTTEGGHMNPLAGQSQGTANCGGVVGVASILSWFDRQLKGIESDTFNAIPKVCLSVADTVGAPNTQPVGLEMDRIPVGSLSGPGAIPTSASTLTASVPLGAAGPVFVPITTISGTGQVLAGVPRITNLAVTRGTGAVQAAVAYVGVGIQRAGKLILVDDQVTAFAEGDHQDDPGLNAGAVLLPAIGEQLQDGDQVGLLFYPQHVQYAAIVSASSLPNATNVVNFALGTQIPPVTSALDLSAAAAPNVYNVSATDVELPILVPGAYPGSRLSQ</sequence>
<comment type="caution">
    <text evidence="4">The sequence shown here is derived from an EMBL/GenBank/DDBJ whole genome shotgun (WGS) entry which is preliminary data.</text>
</comment>
<feature type="signal peptide" evidence="2">
    <location>
        <begin position="1"/>
        <end position="30"/>
    </location>
</feature>
<reference evidence="5" key="1">
    <citation type="journal article" date="2023" name="Front. Microbiol.">
        <title>Ralstonia chuxiongensis sp. nov., Ralstonia mojiangensis sp. nov., and Ralstonia soli sp. nov., isolated from tobacco fields, are three novel species in the family Burkholderiaceae.</title>
        <authorList>
            <person name="Lu C.H."/>
            <person name="Zhang Y.Y."/>
            <person name="Jiang N."/>
            <person name="Chen W."/>
            <person name="Shao X."/>
            <person name="Zhao Z.M."/>
            <person name="Lu W.L."/>
            <person name="Hu X."/>
            <person name="Xi Y.X."/>
            <person name="Zou S.Y."/>
            <person name="Wei Q.J."/>
            <person name="Lin Z.L."/>
            <person name="Gong L."/>
            <person name="Gai X.T."/>
            <person name="Zhang L.Q."/>
            <person name="Li J.Y."/>
            <person name="Jin Y."/>
            <person name="Xia Z.Y."/>
        </authorList>
    </citation>
    <scope>NUCLEOTIDE SEQUENCE [LARGE SCALE GENOMIC DNA]</scope>
    <source>
        <strain evidence="5">21YRMH01-3</strain>
    </source>
</reference>
<evidence type="ECO:0000256" key="2">
    <source>
        <dbReference type="SAM" id="SignalP"/>
    </source>
</evidence>
<accession>A0AA42BFR5</accession>
<dbReference type="Proteomes" id="UP001162793">
    <property type="component" value="Unassembled WGS sequence"/>
</dbReference>
<protein>
    <submittedName>
        <fullName evidence="4">CocE/NonD family hydrolase</fullName>
    </submittedName>
</protein>
<dbReference type="EMBL" id="JAMYWC010000001">
    <property type="protein sequence ID" value="MCP1170894.1"/>
    <property type="molecule type" value="Genomic_DNA"/>
</dbReference>
<dbReference type="GO" id="GO:0052689">
    <property type="term" value="F:carboxylic ester hydrolase activity"/>
    <property type="evidence" value="ECO:0007669"/>
    <property type="project" value="UniProtKB-ARBA"/>
</dbReference>
<dbReference type="InterPro" id="IPR050261">
    <property type="entry name" value="FrsA_esterase"/>
</dbReference>
<dbReference type="InterPro" id="IPR029058">
    <property type="entry name" value="AB_hydrolase_fold"/>
</dbReference>
<dbReference type="RefSeq" id="WP_253534414.1">
    <property type="nucleotide sequence ID" value="NZ_JAMYWC010000001.1"/>
</dbReference>